<proteinExistence type="predicted"/>
<reference evidence="2 3" key="1">
    <citation type="journal article" date="2010" name="J. Bacteriol.">
        <title>Complete genome sequence of Anaplasma marginale subsp. centrale.</title>
        <authorList>
            <person name="Herndon D.R."/>
            <person name="Palmer G.H."/>
            <person name="Shkap V."/>
            <person name="Knowles D.P. Jr."/>
            <person name="Brayton K.A."/>
        </authorList>
    </citation>
    <scope>NUCLEOTIDE SEQUENCE [LARGE SCALE GENOMIC DNA]</scope>
    <source>
        <strain evidence="2 3">Israel</strain>
    </source>
</reference>
<dbReference type="AlphaFoldDB" id="D1AUL9"/>
<dbReference type="KEGG" id="acn:ACIS_00673"/>
<dbReference type="STRING" id="574556.ACIS_00673"/>
<evidence type="ECO:0000313" key="3">
    <source>
        <dbReference type="Proteomes" id="UP000000630"/>
    </source>
</evidence>
<feature type="region of interest" description="Disordered" evidence="1">
    <location>
        <begin position="246"/>
        <end position="274"/>
    </location>
</feature>
<accession>D1AUL9</accession>
<feature type="region of interest" description="Disordered" evidence="1">
    <location>
        <begin position="36"/>
        <end position="56"/>
    </location>
</feature>
<keyword evidence="3" id="KW-1185">Reference proteome</keyword>
<feature type="compositionally biased region" description="Low complexity" evidence="1">
    <location>
        <begin position="254"/>
        <end position="274"/>
    </location>
</feature>
<organism evidence="2 3">
    <name type="scientific">Anaplasma centrale (strain Israel)</name>
    <name type="common">Anaplasma marginale subsp. centrale (strain Israel)</name>
    <dbReference type="NCBI Taxonomy" id="574556"/>
    <lineage>
        <taxon>Bacteria</taxon>
        <taxon>Pseudomonadati</taxon>
        <taxon>Pseudomonadota</taxon>
        <taxon>Alphaproteobacteria</taxon>
        <taxon>Rickettsiales</taxon>
        <taxon>Anaplasmataceae</taxon>
        <taxon>Anaplasma</taxon>
    </lineage>
</organism>
<name>D1AUL9_ANACI</name>
<gene>
    <name evidence="2" type="ordered locus">ACIS_00673</name>
</gene>
<evidence type="ECO:0000313" key="2">
    <source>
        <dbReference type="EMBL" id="ACZ49247.1"/>
    </source>
</evidence>
<dbReference type="EMBL" id="CP001759">
    <property type="protein sequence ID" value="ACZ49247.1"/>
    <property type="molecule type" value="Genomic_DNA"/>
</dbReference>
<dbReference type="HOGENOM" id="CLU_848995_0_0_5"/>
<dbReference type="RefSeq" id="WP_012880707.1">
    <property type="nucleotide sequence ID" value="NC_013532.1"/>
</dbReference>
<dbReference type="Proteomes" id="UP000000630">
    <property type="component" value="Chromosome"/>
</dbReference>
<sequence length="327" mass="32760">MLGFIIVTLASIAIGVKIEKIFGGYEKRELGAVEVDAESSSEKAEEKPLPSSSSGVEIARTADAGAAAIKEGVKSVLDTKSLAADVLKKLRSEGVCIPISRSSDVLAEKAVDAIAEVAAEKLRETIEVVRQVQDGSMSEAQMRSEHPKTARLLDGVKTSLARRGLSGGSTLSDTVNAVLSGGSNGQSVAGPARSSIAPITGTQSCDIENAGTCAAAAGERLQASDAGLVSGARQVQVSLQSHVGSHVGVSAGPSGDSQSGGVVESSVPSSPVGGVTGSTASGLLRGGVVPTGVVTDLCWTSFDGAAAQSHFDVANSTFGGGGKTALR</sequence>
<protein>
    <submittedName>
        <fullName evidence="2">Uncharacterized protein</fullName>
    </submittedName>
</protein>
<evidence type="ECO:0000256" key="1">
    <source>
        <dbReference type="SAM" id="MobiDB-lite"/>
    </source>
</evidence>